<dbReference type="AlphaFoldDB" id="A0ABD6D904"/>
<dbReference type="InterPro" id="IPR058437">
    <property type="entry name" value="DUF8124"/>
</dbReference>
<feature type="domain" description="DUF8124" evidence="1">
    <location>
        <begin position="7"/>
        <end position="94"/>
    </location>
</feature>
<evidence type="ECO:0000313" key="2">
    <source>
        <dbReference type="EMBL" id="MFD1641461.1"/>
    </source>
</evidence>
<dbReference type="Proteomes" id="UP001597052">
    <property type="component" value="Unassembled WGS sequence"/>
</dbReference>
<evidence type="ECO:0000313" key="3">
    <source>
        <dbReference type="Proteomes" id="UP001597052"/>
    </source>
</evidence>
<evidence type="ECO:0000259" key="1">
    <source>
        <dbReference type="Pfam" id="PF26445"/>
    </source>
</evidence>
<dbReference type="Pfam" id="PF26445">
    <property type="entry name" value="DUF8124"/>
    <property type="match status" value="1"/>
</dbReference>
<keyword evidence="3" id="KW-1185">Reference proteome</keyword>
<comment type="caution">
    <text evidence="2">The sequence shown here is derived from an EMBL/GenBank/DDBJ whole genome shotgun (WGS) entry which is preliminary data.</text>
</comment>
<name>A0ABD6D904_9EURY</name>
<proteinExistence type="predicted"/>
<sequence>MTTDDSEGDRFLVAIHVTESELEFVVRVPSDIDSGWRDPEAFQQLVAEVTWDHLDQEPTLRAIAAEASPGETVTLGTVTLRPDGTVVSHDLTTPEGVDE</sequence>
<gene>
    <name evidence="2" type="ORF">ACFSBW_06185</name>
</gene>
<organism evidence="2 3">
    <name type="scientific">Halohasta litorea</name>
    <dbReference type="NCBI Taxonomy" id="869891"/>
    <lineage>
        <taxon>Archaea</taxon>
        <taxon>Methanobacteriati</taxon>
        <taxon>Methanobacteriota</taxon>
        <taxon>Stenosarchaea group</taxon>
        <taxon>Halobacteria</taxon>
        <taxon>Halobacteriales</taxon>
        <taxon>Haloferacaceae</taxon>
        <taxon>Halohasta</taxon>
    </lineage>
</organism>
<accession>A0ABD6D904</accession>
<protein>
    <recommendedName>
        <fullName evidence="1">DUF8124 domain-containing protein</fullName>
    </recommendedName>
</protein>
<dbReference type="RefSeq" id="WP_256396935.1">
    <property type="nucleotide sequence ID" value="NZ_JANHDJ010000005.1"/>
</dbReference>
<dbReference type="EMBL" id="JBHUDM010000002">
    <property type="protein sequence ID" value="MFD1641461.1"/>
    <property type="molecule type" value="Genomic_DNA"/>
</dbReference>
<reference evidence="2 3" key="1">
    <citation type="journal article" date="2019" name="Int. J. Syst. Evol. Microbiol.">
        <title>The Global Catalogue of Microorganisms (GCM) 10K type strain sequencing project: providing services to taxonomists for standard genome sequencing and annotation.</title>
        <authorList>
            <consortium name="The Broad Institute Genomics Platform"/>
            <consortium name="The Broad Institute Genome Sequencing Center for Infectious Disease"/>
            <person name="Wu L."/>
            <person name="Ma J."/>
        </authorList>
    </citation>
    <scope>NUCLEOTIDE SEQUENCE [LARGE SCALE GENOMIC DNA]</scope>
    <source>
        <strain evidence="2 3">CGMCC 1.10593</strain>
    </source>
</reference>